<feature type="binding site" evidence="1">
    <location>
        <position position="178"/>
    </location>
    <ligand>
        <name>a divalent metal cation</name>
        <dbReference type="ChEBI" id="CHEBI:60240"/>
        <label>1</label>
    </ligand>
</feature>
<dbReference type="GO" id="GO:0046872">
    <property type="term" value="F:metal ion binding"/>
    <property type="evidence" value="ECO:0007669"/>
    <property type="project" value="UniProtKB-KW"/>
</dbReference>
<feature type="binding site" evidence="1">
    <location>
        <position position="73"/>
    </location>
    <ligand>
        <name>a divalent metal cation</name>
        <dbReference type="ChEBI" id="CHEBI:60240"/>
        <label>1</label>
    </ligand>
</feature>
<accession>A0A2U9IG96</accession>
<dbReference type="Proteomes" id="UP000248044">
    <property type="component" value="Chromosome"/>
</dbReference>
<feature type="binding site" evidence="1">
    <location>
        <position position="107"/>
    </location>
    <ligand>
        <name>a divalent metal cation</name>
        <dbReference type="ChEBI" id="CHEBI:60240"/>
        <label>2</label>
    </ligand>
</feature>
<keyword evidence="3" id="KW-1185">Reference proteome</keyword>
<keyword evidence="2" id="KW-0378">Hydrolase</keyword>
<keyword evidence="1" id="KW-0479">Metal-binding</keyword>
<dbReference type="Gene3D" id="3.20.20.140">
    <property type="entry name" value="Metal-dependent hydrolases"/>
    <property type="match status" value="1"/>
</dbReference>
<gene>
    <name evidence="2" type="ORF">DFR85_11075</name>
</gene>
<dbReference type="InterPro" id="IPR001130">
    <property type="entry name" value="TatD-like"/>
</dbReference>
<protein>
    <submittedName>
        <fullName evidence="2">Hydrolase TatD</fullName>
    </submittedName>
</protein>
<organism evidence="2 3">
    <name type="scientific">Acidianus brierleyi</name>
    <dbReference type="NCBI Taxonomy" id="41673"/>
    <lineage>
        <taxon>Archaea</taxon>
        <taxon>Thermoproteota</taxon>
        <taxon>Thermoprotei</taxon>
        <taxon>Sulfolobales</taxon>
        <taxon>Sulfolobaceae</taxon>
        <taxon>Acidianus</taxon>
    </lineage>
</organism>
<dbReference type="Pfam" id="PF01026">
    <property type="entry name" value="TatD_DNase"/>
    <property type="match status" value="1"/>
</dbReference>
<dbReference type="PANTHER" id="PTHR46124">
    <property type="entry name" value="D-AMINOACYL-TRNA DEACYLASE"/>
    <property type="match status" value="1"/>
</dbReference>
<proteinExistence type="predicted"/>
<feature type="binding site" evidence="1">
    <location>
        <position position="8"/>
    </location>
    <ligand>
        <name>a divalent metal cation</name>
        <dbReference type="ChEBI" id="CHEBI:60240"/>
        <label>1</label>
    </ligand>
</feature>
<dbReference type="CDD" id="cd01310">
    <property type="entry name" value="TatD_DNAse"/>
    <property type="match status" value="1"/>
</dbReference>
<name>A0A2U9IG96_9CREN</name>
<dbReference type="RefSeq" id="WP_110270942.1">
    <property type="nucleotide sequence ID" value="NZ_CP029289.2"/>
</dbReference>
<dbReference type="AlphaFoldDB" id="A0A2U9IG96"/>
<dbReference type="SUPFAM" id="SSF51556">
    <property type="entry name" value="Metallo-dependent hydrolases"/>
    <property type="match status" value="1"/>
</dbReference>
<dbReference type="InterPro" id="IPR032466">
    <property type="entry name" value="Metal_Hydrolase"/>
</dbReference>
<sequence>MYYDAHCHYSLLKKKYENFKIAAVSMDYSSSINTLSISDKNILKGVAIHPWNVDKENIDNVLHLINKADFIGEIGLDFKYSKAAKDLQIKYFENFLENSQNKTVNVHGLCAWKETLDLLLKHNIKKAIIHWYSGPIDLIKDIEGAGYFITINPSVTFQEKHKKVLENAPLNIIITESDGGYEYKGKLLEPSDIILALDFISKIKEIDLRTLNTIIENNFRKAYNI</sequence>
<dbReference type="KEGG" id="abri:DFR85_11075"/>
<dbReference type="GeneID" id="36832705"/>
<feature type="binding site" evidence="1">
    <location>
        <position position="6"/>
    </location>
    <ligand>
        <name>a divalent metal cation</name>
        <dbReference type="ChEBI" id="CHEBI:60240"/>
        <label>1</label>
    </ligand>
</feature>
<feature type="binding site" evidence="1">
    <location>
        <position position="130"/>
    </location>
    <ligand>
        <name>a divalent metal cation</name>
        <dbReference type="ChEBI" id="CHEBI:60240"/>
        <label>2</label>
    </ligand>
</feature>
<dbReference type="OrthoDB" id="26412at2157"/>
<dbReference type="GO" id="GO:0016788">
    <property type="term" value="F:hydrolase activity, acting on ester bonds"/>
    <property type="evidence" value="ECO:0007669"/>
    <property type="project" value="InterPro"/>
</dbReference>
<evidence type="ECO:0000313" key="2">
    <source>
        <dbReference type="EMBL" id="AWR95061.1"/>
    </source>
</evidence>
<dbReference type="PANTHER" id="PTHR46124:SF2">
    <property type="entry name" value="D-AMINOACYL-TRNA DEACYLASE"/>
    <property type="match status" value="1"/>
</dbReference>
<dbReference type="PIRSF" id="PIRSF005902">
    <property type="entry name" value="DNase_TatD"/>
    <property type="match status" value="1"/>
</dbReference>
<dbReference type="EMBL" id="CP029289">
    <property type="protein sequence ID" value="AWR95061.1"/>
    <property type="molecule type" value="Genomic_DNA"/>
</dbReference>
<evidence type="ECO:0000256" key="1">
    <source>
        <dbReference type="PIRSR" id="PIRSR005902-1"/>
    </source>
</evidence>
<evidence type="ECO:0000313" key="3">
    <source>
        <dbReference type="Proteomes" id="UP000248044"/>
    </source>
</evidence>
<reference evidence="2 3" key="1">
    <citation type="submission" date="2018-05" db="EMBL/GenBank/DDBJ databases">
        <title>Complete Genome Sequences of Extremely Thermoacidophilic, Metal-Mobilizing Type-Strain Members of the Archaeal Family Sulfolobaceae: Acidianus brierleyi DSM-1651T, Acidianus sulfidivorans DSM-18786T, Metallosphaera hakonensis DSM-7519T, and Metallosphaera prunae DSM-10039T.</title>
        <authorList>
            <person name="Counts J.A."/>
            <person name="Kelly R.M."/>
        </authorList>
    </citation>
    <scope>NUCLEOTIDE SEQUENCE [LARGE SCALE GENOMIC DNA]</scope>
    <source>
        <strain evidence="2 3">DSM 1651</strain>
    </source>
</reference>